<evidence type="ECO:0000256" key="1">
    <source>
        <dbReference type="SAM" id="MobiDB-lite"/>
    </source>
</evidence>
<keyword evidence="3" id="KW-1185">Reference proteome</keyword>
<dbReference type="RefSeq" id="WP_145734859.1">
    <property type="nucleotide sequence ID" value="NZ_VITR01000013.1"/>
</dbReference>
<feature type="region of interest" description="Disordered" evidence="1">
    <location>
        <begin position="125"/>
        <end position="167"/>
    </location>
</feature>
<dbReference type="AlphaFoldDB" id="A0A560GVR3"/>
<organism evidence="2 3">
    <name type="scientific">Nitrospirillum amazonense</name>
    <dbReference type="NCBI Taxonomy" id="28077"/>
    <lineage>
        <taxon>Bacteria</taxon>
        <taxon>Pseudomonadati</taxon>
        <taxon>Pseudomonadota</taxon>
        <taxon>Alphaproteobacteria</taxon>
        <taxon>Rhodospirillales</taxon>
        <taxon>Azospirillaceae</taxon>
        <taxon>Nitrospirillum</taxon>
    </lineage>
</organism>
<reference evidence="2 3" key="1">
    <citation type="submission" date="2019-06" db="EMBL/GenBank/DDBJ databases">
        <title>Genomic Encyclopedia of Type Strains, Phase IV (KMG-V): Genome sequencing to study the core and pangenomes of soil and plant-associated prokaryotes.</title>
        <authorList>
            <person name="Whitman W."/>
        </authorList>
    </citation>
    <scope>NUCLEOTIDE SEQUENCE [LARGE SCALE GENOMIC DNA]</scope>
    <source>
        <strain evidence="2 3">BR 11622</strain>
    </source>
</reference>
<evidence type="ECO:0000313" key="3">
    <source>
        <dbReference type="Proteomes" id="UP000315751"/>
    </source>
</evidence>
<sequence length="181" mass="18296">MSFLNTGNHTQANAYGGFGATGAGAAGSTGAQGGGLSVSQTDGAFANMLKGEDDPQTLLKDMTSGGVQGYWSYQIKQMKQKIAEETVQSKGLTAQGIAALPADQRADLERQIMREVEQKVRQMTAGGKEGLDEASKAGGGQMNGGGAQMAANGNQTGARSGVPIAGGDTLQGILATQEAVG</sequence>
<feature type="compositionally biased region" description="Low complexity" evidence="1">
    <location>
        <begin position="148"/>
        <end position="158"/>
    </location>
</feature>
<name>A0A560GVR3_9PROT</name>
<protein>
    <submittedName>
        <fullName evidence="2">Uncharacterized protein</fullName>
    </submittedName>
</protein>
<evidence type="ECO:0000313" key="2">
    <source>
        <dbReference type="EMBL" id="TWB38115.1"/>
    </source>
</evidence>
<proteinExistence type="predicted"/>
<dbReference type="EMBL" id="VITR01000013">
    <property type="protein sequence ID" value="TWB38115.1"/>
    <property type="molecule type" value="Genomic_DNA"/>
</dbReference>
<gene>
    <name evidence="2" type="ORF">FBZ90_113108</name>
</gene>
<dbReference type="OrthoDB" id="7356987at2"/>
<feature type="compositionally biased region" description="Gly residues" evidence="1">
    <location>
        <begin position="137"/>
        <end position="147"/>
    </location>
</feature>
<comment type="caution">
    <text evidence="2">The sequence shown here is derived from an EMBL/GenBank/DDBJ whole genome shotgun (WGS) entry which is preliminary data.</text>
</comment>
<accession>A0A560GVR3</accession>
<dbReference type="Proteomes" id="UP000315751">
    <property type="component" value="Unassembled WGS sequence"/>
</dbReference>